<keyword evidence="3" id="KW-1185">Reference proteome</keyword>
<feature type="region of interest" description="Disordered" evidence="1">
    <location>
        <begin position="1"/>
        <end position="47"/>
    </location>
</feature>
<accession>A0A5P1ERB7</accession>
<organism evidence="2 3">
    <name type="scientific">Asparagus officinalis</name>
    <name type="common">Garden asparagus</name>
    <dbReference type="NCBI Taxonomy" id="4686"/>
    <lineage>
        <taxon>Eukaryota</taxon>
        <taxon>Viridiplantae</taxon>
        <taxon>Streptophyta</taxon>
        <taxon>Embryophyta</taxon>
        <taxon>Tracheophyta</taxon>
        <taxon>Spermatophyta</taxon>
        <taxon>Magnoliopsida</taxon>
        <taxon>Liliopsida</taxon>
        <taxon>Asparagales</taxon>
        <taxon>Asparagaceae</taxon>
        <taxon>Asparagoideae</taxon>
        <taxon>Asparagus</taxon>
    </lineage>
</organism>
<evidence type="ECO:0000256" key="1">
    <source>
        <dbReference type="SAM" id="MobiDB-lite"/>
    </source>
</evidence>
<feature type="compositionally biased region" description="Gly residues" evidence="1">
    <location>
        <begin position="8"/>
        <end position="22"/>
    </location>
</feature>
<reference evidence="3" key="1">
    <citation type="journal article" date="2017" name="Nat. Commun.">
        <title>The asparagus genome sheds light on the origin and evolution of a young Y chromosome.</title>
        <authorList>
            <person name="Harkess A."/>
            <person name="Zhou J."/>
            <person name="Xu C."/>
            <person name="Bowers J.E."/>
            <person name="Van der Hulst R."/>
            <person name="Ayyampalayam S."/>
            <person name="Mercati F."/>
            <person name="Riccardi P."/>
            <person name="McKain M.R."/>
            <person name="Kakrana A."/>
            <person name="Tang H."/>
            <person name="Ray J."/>
            <person name="Groenendijk J."/>
            <person name="Arikit S."/>
            <person name="Mathioni S.M."/>
            <person name="Nakano M."/>
            <person name="Shan H."/>
            <person name="Telgmann-Rauber A."/>
            <person name="Kanno A."/>
            <person name="Yue Z."/>
            <person name="Chen H."/>
            <person name="Li W."/>
            <person name="Chen Y."/>
            <person name="Xu X."/>
            <person name="Zhang Y."/>
            <person name="Luo S."/>
            <person name="Chen H."/>
            <person name="Gao J."/>
            <person name="Mao Z."/>
            <person name="Pires J.C."/>
            <person name="Luo M."/>
            <person name="Kudrna D."/>
            <person name="Wing R.A."/>
            <person name="Meyers B.C."/>
            <person name="Yi K."/>
            <person name="Kong H."/>
            <person name="Lavrijsen P."/>
            <person name="Sunseri F."/>
            <person name="Falavigna A."/>
            <person name="Ye Y."/>
            <person name="Leebens-Mack J.H."/>
            <person name="Chen G."/>
        </authorList>
    </citation>
    <scope>NUCLEOTIDE SEQUENCE [LARGE SCALE GENOMIC DNA]</scope>
    <source>
        <strain evidence="3">cv. DH0086</strain>
    </source>
</reference>
<dbReference type="AlphaFoldDB" id="A0A5P1ERB7"/>
<dbReference type="EMBL" id="CM007385">
    <property type="protein sequence ID" value="ONK68486.1"/>
    <property type="molecule type" value="Genomic_DNA"/>
</dbReference>
<dbReference type="Gramene" id="ONK68486">
    <property type="protein sequence ID" value="ONK68486"/>
    <property type="gene ID" value="A4U43_C05F12230"/>
</dbReference>
<dbReference type="Proteomes" id="UP000243459">
    <property type="component" value="Chromosome 5"/>
</dbReference>
<gene>
    <name evidence="2" type="ORF">A4U43_C05F12230</name>
</gene>
<evidence type="ECO:0000313" key="2">
    <source>
        <dbReference type="EMBL" id="ONK68486.1"/>
    </source>
</evidence>
<sequence>MATRGQGLAAGGSAGRPSGNGGWWSARAADADEAERRAGAAELWPDCGSGGGWPTRVVAAGRWRQAWAAGDRGARRMVARRRPARRGVVAVCARGTVDEQLATNGPHRQRRGRARRLRGRWALGAARQAAG</sequence>
<name>A0A5P1ERB7_ASPOF</name>
<evidence type="ECO:0000313" key="3">
    <source>
        <dbReference type="Proteomes" id="UP000243459"/>
    </source>
</evidence>
<protein>
    <submittedName>
        <fullName evidence="2">Uncharacterized protein</fullName>
    </submittedName>
</protein>
<proteinExistence type="predicted"/>